<dbReference type="GO" id="GO:0031090">
    <property type="term" value="C:organelle membrane"/>
    <property type="evidence" value="ECO:0007669"/>
    <property type="project" value="UniProtKB-ARBA"/>
</dbReference>
<evidence type="ECO:0000256" key="5">
    <source>
        <dbReference type="ARBA" id="ARBA00023136"/>
    </source>
</evidence>
<feature type="domain" description="Amino acid transporter transmembrane" evidence="7">
    <location>
        <begin position="45"/>
        <end position="218"/>
    </location>
</feature>
<dbReference type="Proteomes" id="UP001237642">
    <property type="component" value="Unassembled WGS sequence"/>
</dbReference>
<evidence type="ECO:0000256" key="1">
    <source>
        <dbReference type="ARBA" id="ARBA00004141"/>
    </source>
</evidence>
<dbReference type="EMBL" id="JAUIZM010000005">
    <property type="protein sequence ID" value="KAK1383474.1"/>
    <property type="molecule type" value="Genomic_DNA"/>
</dbReference>
<name>A0AAD8IED0_9APIA</name>
<dbReference type="GO" id="GO:0015179">
    <property type="term" value="F:L-amino acid transmembrane transporter activity"/>
    <property type="evidence" value="ECO:0007669"/>
    <property type="project" value="TreeGrafter"/>
</dbReference>
<evidence type="ECO:0000259" key="7">
    <source>
        <dbReference type="Pfam" id="PF01490"/>
    </source>
</evidence>
<keyword evidence="5 6" id="KW-0472">Membrane</keyword>
<sequence length="371" mass="41330">MVWEMIIGHLYYQELTTTHQWRTSKELPLLEASVEMLLRFSKPGSSFSYGDVMGDAFGTSGRVLLQICIVINNIGAVIIYLIITEDVISGSTSSGIHHAGILEGWFGELWWTGRAFVLLVITTFVFIPLICFKRIDSLRFTSAISFVLAIVFIVVLIGVTIYKLIEGSIKTPTWFPNVDSTTSFLNLFTAVPVLVCAYLCHFNVHTIENELGDSPRMQDVLSNFDTNLAVPYSSIINNIVHISYALHIILIFPIIFHPLRLNLDGLLFPTENPFVSHNIRFAFLSMGLLVLCLSGAIYIPSIWIAFEFTGATVGVMLLFIFPAAITLRDCHSIATRKDKLLSIVMIIVALFSNVVAMYSNAHSLLYDSSSS</sequence>
<keyword evidence="3" id="KW-0813">Transport</keyword>
<dbReference type="InterPro" id="IPR013057">
    <property type="entry name" value="AA_transpt_TM"/>
</dbReference>
<dbReference type="PANTHER" id="PTHR22950:SF553">
    <property type="entry name" value="AMINO ACID TRANSPORTER AVT6A-LIKE"/>
    <property type="match status" value="1"/>
</dbReference>
<accession>A0AAD8IED0</accession>
<dbReference type="Pfam" id="PF01490">
    <property type="entry name" value="Aa_trans"/>
    <property type="match status" value="2"/>
</dbReference>
<keyword evidence="2 6" id="KW-0812">Transmembrane</keyword>
<proteinExistence type="predicted"/>
<evidence type="ECO:0000313" key="8">
    <source>
        <dbReference type="EMBL" id="KAK1383474.1"/>
    </source>
</evidence>
<feature type="transmembrane region" description="Helical" evidence="6">
    <location>
        <begin position="305"/>
        <end position="328"/>
    </location>
</feature>
<protein>
    <submittedName>
        <fullName evidence="8">Sodium-coupled neutral amino acid transporter 2</fullName>
    </submittedName>
</protein>
<evidence type="ECO:0000256" key="3">
    <source>
        <dbReference type="ARBA" id="ARBA00022970"/>
    </source>
</evidence>
<keyword evidence="4 6" id="KW-1133">Transmembrane helix</keyword>
<dbReference type="AlphaFoldDB" id="A0AAD8IED0"/>
<evidence type="ECO:0000256" key="2">
    <source>
        <dbReference type="ARBA" id="ARBA00022692"/>
    </source>
</evidence>
<keyword evidence="3" id="KW-0029">Amino-acid transport</keyword>
<feature type="domain" description="Amino acid transporter transmembrane" evidence="7">
    <location>
        <begin position="230"/>
        <end position="362"/>
    </location>
</feature>
<comment type="subcellular location">
    <subcellularLocation>
        <location evidence="1">Membrane</location>
        <topology evidence="1">Multi-pass membrane protein</topology>
    </subcellularLocation>
</comment>
<reference evidence="8" key="2">
    <citation type="submission" date="2023-05" db="EMBL/GenBank/DDBJ databases">
        <authorList>
            <person name="Schelkunov M.I."/>
        </authorList>
    </citation>
    <scope>NUCLEOTIDE SEQUENCE</scope>
    <source>
        <strain evidence="8">Hsosn_3</strain>
        <tissue evidence="8">Leaf</tissue>
    </source>
</reference>
<feature type="transmembrane region" description="Helical" evidence="6">
    <location>
        <begin position="63"/>
        <end position="83"/>
    </location>
</feature>
<feature type="transmembrane region" description="Helical" evidence="6">
    <location>
        <begin position="144"/>
        <end position="165"/>
    </location>
</feature>
<gene>
    <name evidence="8" type="ORF">POM88_021209</name>
</gene>
<feature type="transmembrane region" description="Helical" evidence="6">
    <location>
        <begin position="340"/>
        <end position="361"/>
    </location>
</feature>
<organism evidence="8 9">
    <name type="scientific">Heracleum sosnowskyi</name>
    <dbReference type="NCBI Taxonomy" id="360622"/>
    <lineage>
        <taxon>Eukaryota</taxon>
        <taxon>Viridiplantae</taxon>
        <taxon>Streptophyta</taxon>
        <taxon>Embryophyta</taxon>
        <taxon>Tracheophyta</taxon>
        <taxon>Spermatophyta</taxon>
        <taxon>Magnoliopsida</taxon>
        <taxon>eudicotyledons</taxon>
        <taxon>Gunneridae</taxon>
        <taxon>Pentapetalae</taxon>
        <taxon>asterids</taxon>
        <taxon>campanulids</taxon>
        <taxon>Apiales</taxon>
        <taxon>Apiaceae</taxon>
        <taxon>Apioideae</taxon>
        <taxon>apioid superclade</taxon>
        <taxon>Tordylieae</taxon>
        <taxon>Tordyliinae</taxon>
        <taxon>Heracleum</taxon>
    </lineage>
</organism>
<feature type="transmembrane region" description="Helical" evidence="6">
    <location>
        <begin position="279"/>
        <end position="299"/>
    </location>
</feature>
<keyword evidence="9" id="KW-1185">Reference proteome</keyword>
<reference evidence="8" key="1">
    <citation type="submission" date="2023-02" db="EMBL/GenBank/DDBJ databases">
        <title>Genome of toxic invasive species Heracleum sosnowskyi carries increased number of genes despite the absence of recent whole-genome duplications.</title>
        <authorList>
            <person name="Schelkunov M."/>
            <person name="Shtratnikova V."/>
            <person name="Makarenko M."/>
            <person name="Klepikova A."/>
            <person name="Omelchenko D."/>
            <person name="Novikova G."/>
            <person name="Obukhova E."/>
            <person name="Bogdanov V."/>
            <person name="Penin A."/>
            <person name="Logacheva M."/>
        </authorList>
    </citation>
    <scope>NUCLEOTIDE SEQUENCE</scope>
    <source>
        <strain evidence="8">Hsosn_3</strain>
        <tissue evidence="8">Leaf</tissue>
    </source>
</reference>
<evidence type="ECO:0000256" key="4">
    <source>
        <dbReference type="ARBA" id="ARBA00022989"/>
    </source>
</evidence>
<comment type="caution">
    <text evidence="8">The sequence shown here is derived from an EMBL/GenBank/DDBJ whole genome shotgun (WGS) entry which is preliminary data.</text>
</comment>
<feature type="transmembrane region" description="Helical" evidence="6">
    <location>
        <begin position="239"/>
        <end position="259"/>
    </location>
</feature>
<evidence type="ECO:0000313" key="9">
    <source>
        <dbReference type="Proteomes" id="UP001237642"/>
    </source>
</evidence>
<dbReference type="PANTHER" id="PTHR22950">
    <property type="entry name" value="AMINO ACID TRANSPORTER"/>
    <property type="match status" value="1"/>
</dbReference>
<evidence type="ECO:0000256" key="6">
    <source>
        <dbReference type="SAM" id="Phobius"/>
    </source>
</evidence>
<feature type="transmembrane region" description="Helical" evidence="6">
    <location>
        <begin position="111"/>
        <end position="132"/>
    </location>
</feature>